<sequence length="562" mass="59797">MKFDALRHAMWQRLTQSPHLRADLLAAFVVSVLLIPQSLAYAMLAGLSPQVGLYASLLPLLAYAALGSSPVLAVGPVAVLALMIAQTLGGLPPGIGAEAGALVLAAEMGLILLLAAALRLHALAALLSVPVLQGFEIGATLSIALSQLPVLVGSQVQGVELGTLVQETWRHGLSWHTATLVFGAGACGLLLLSRRLLPPTLARLAPLIVLLGAVLLSWLLNAGNLGIKLLGSLPQMQLRFTLPLLNPSVWLALLPNALLLALMAYVSSLVVAESLARKRGERVNEAAELCGLGLANWVSAFSGGMPVAGSFSRSVLLHDAGSRTRLSGAVVALFMYLAMLLLAAPLAWLPKSVLSATILVAVLSGLRLSHFTEAWAYSRREALLMGLVMVTVLCVNLALGLGLGVLGSIALLLQRSARPHVALLGRVPGTEHYRNVDRHAVELQADVLGLRIDESLLFTNARTLSDVVQGFLVVQPQARRVLLMMSPVNSIDFSGLEALKDLHDALKVQGLRLDLSEVKGPVLDRLRAGHWERWFEGQLFLSYHQGITAGERPLRDDPVPVI</sequence>
<feature type="transmembrane region" description="Helical" evidence="5">
    <location>
        <begin position="326"/>
        <end position="347"/>
    </location>
</feature>
<keyword evidence="3 5" id="KW-1133">Transmembrane helix</keyword>
<proteinExistence type="predicted"/>
<dbReference type="Proteomes" id="UP001219862">
    <property type="component" value="Unassembled WGS sequence"/>
</dbReference>
<feature type="transmembrane region" description="Helical" evidence="5">
    <location>
        <begin position="173"/>
        <end position="192"/>
    </location>
</feature>
<reference evidence="7 8" key="1">
    <citation type="submission" date="2022-10" db="EMBL/GenBank/DDBJ databases">
        <title>paucibacter sp. hw8 Genome sequencing.</title>
        <authorList>
            <person name="Park S."/>
        </authorList>
    </citation>
    <scope>NUCLEOTIDE SEQUENCE [LARGE SCALE GENOMIC DNA]</scope>
    <source>
        <strain evidence="8">hw8</strain>
    </source>
</reference>
<evidence type="ECO:0000313" key="8">
    <source>
        <dbReference type="Proteomes" id="UP001219862"/>
    </source>
</evidence>
<gene>
    <name evidence="7" type="ORF">PRZ01_10430</name>
</gene>
<evidence type="ECO:0000256" key="1">
    <source>
        <dbReference type="ARBA" id="ARBA00004141"/>
    </source>
</evidence>
<keyword evidence="2 5" id="KW-0812">Transmembrane</keyword>
<evidence type="ECO:0000313" key="7">
    <source>
        <dbReference type="EMBL" id="MDC8785607.1"/>
    </source>
</evidence>
<feature type="transmembrane region" description="Helical" evidence="5">
    <location>
        <begin position="353"/>
        <end position="370"/>
    </location>
</feature>
<dbReference type="Pfam" id="PF01740">
    <property type="entry name" value="STAS"/>
    <property type="match status" value="1"/>
</dbReference>
<feature type="transmembrane region" description="Helical" evidence="5">
    <location>
        <begin position="60"/>
        <end position="85"/>
    </location>
</feature>
<dbReference type="Gene3D" id="3.30.750.24">
    <property type="entry name" value="STAS domain"/>
    <property type="match status" value="1"/>
</dbReference>
<feature type="transmembrane region" description="Helical" evidence="5">
    <location>
        <begin position="247"/>
        <end position="272"/>
    </location>
</feature>
<evidence type="ECO:0000256" key="3">
    <source>
        <dbReference type="ARBA" id="ARBA00022989"/>
    </source>
</evidence>
<dbReference type="RefSeq" id="WP_273596721.1">
    <property type="nucleotide sequence ID" value="NZ_JAQQXS010000008.1"/>
</dbReference>
<feature type="domain" description="STAS" evidence="6">
    <location>
        <begin position="437"/>
        <end position="527"/>
    </location>
</feature>
<evidence type="ECO:0000259" key="6">
    <source>
        <dbReference type="PROSITE" id="PS50801"/>
    </source>
</evidence>
<dbReference type="EMBL" id="JAQQXS010000008">
    <property type="protein sequence ID" value="MDC8785607.1"/>
    <property type="molecule type" value="Genomic_DNA"/>
</dbReference>
<dbReference type="InterPro" id="IPR001902">
    <property type="entry name" value="SLC26A/SulP_fam"/>
</dbReference>
<dbReference type="Pfam" id="PF00916">
    <property type="entry name" value="Sulfate_transp"/>
    <property type="match status" value="1"/>
</dbReference>
<dbReference type="InterPro" id="IPR036513">
    <property type="entry name" value="STAS_dom_sf"/>
</dbReference>
<comment type="subcellular location">
    <subcellularLocation>
        <location evidence="1">Membrane</location>
        <topology evidence="1">Multi-pass membrane protein</topology>
    </subcellularLocation>
</comment>
<accession>A0ABT5KRY4</accession>
<evidence type="ECO:0000256" key="2">
    <source>
        <dbReference type="ARBA" id="ARBA00022692"/>
    </source>
</evidence>
<feature type="transmembrane region" description="Helical" evidence="5">
    <location>
        <begin position="204"/>
        <end position="227"/>
    </location>
</feature>
<feature type="transmembrane region" description="Helical" evidence="5">
    <location>
        <begin position="97"/>
        <end position="118"/>
    </location>
</feature>
<evidence type="ECO:0000256" key="5">
    <source>
        <dbReference type="SAM" id="Phobius"/>
    </source>
</evidence>
<name>A0ABT5KRY4_9BURK</name>
<evidence type="ECO:0000256" key="4">
    <source>
        <dbReference type="ARBA" id="ARBA00023136"/>
    </source>
</evidence>
<protein>
    <submittedName>
        <fullName evidence="7">SulP family inorganic anion transporter</fullName>
    </submittedName>
</protein>
<feature type="transmembrane region" description="Helical" evidence="5">
    <location>
        <begin position="382"/>
        <end position="413"/>
    </location>
</feature>
<dbReference type="CDD" id="cd07042">
    <property type="entry name" value="STAS_SulP_like_sulfate_transporter"/>
    <property type="match status" value="1"/>
</dbReference>
<keyword evidence="8" id="KW-1185">Reference proteome</keyword>
<keyword evidence="4 5" id="KW-0472">Membrane</keyword>
<dbReference type="InterPro" id="IPR002645">
    <property type="entry name" value="STAS_dom"/>
</dbReference>
<comment type="caution">
    <text evidence="7">The sequence shown here is derived from an EMBL/GenBank/DDBJ whole genome shotgun (WGS) entry which is preliminary data.</text>
</comment>
<organism evidence="7 8">
    <name type="scientific">Roseateles koreensis</name>
    <dbReference type="NCBI Taxonomy" id="2987526"/>
    <lineage>
        <taxon>Bacteria</taxon>
        <taxon>Pseudomonadati</taxon>
        <taxon>Pseudomonadota</taxon>
        <taxon>Betaproteobacteria</taxon>
        <taxon>Burkholderiales</taxon>
        <taxon>Sphaerotilaceae</taxon>
        <taxon>Roseateles</taxon>
    </lineage>
</organism>
<dbReference type="SUPFAM" id="SSF52091">
    <property type="entry name" value="SpoIIaa-like"/>
    <property type="match status" value="1"/>
</dbReference>
<dbReference type="InterPro" id="IPR011547">
    <property type="entry name" value="SLC26A/SulP_dom"/>
</dbReference>
<dbReference type="PANTHER" id="PTHR11814">
    <property type="entry name" value="SULFATE TRANSPORTER"/>
    <property type="match status" value="1"/>
</dbReference>
<dbReference type="PROSITE" id="PS50801">
    <property type="entry name" value="STAS"/>
    <property type="match status" value="1"/>
</dbReference>